<dbReference type="FunFam" id="2.40.30.10:FF:000007">
    <property type="entry name" value="Translation initiation factor IF-2"/>
    <property type="match status" value="1"/>
</dbReference>
<dbReference type="SUPFAM" id="SSF52156">
    <property type="entry name" value="Initiation factor IF2/eIF5b, domain 3"/>
    <property type="match status" value="1"/>
</dbReference>
<dbReference type="GO" id="GO:0005525">
    <property type="term" value="F:GTP binding"/>
    <property type="evidence" value="ECO:0007669"/>
    <property type="project" value="UniProtKB-KW"/>
</dbReference>
<dbReference type="InterPro" id="IPR000178">
    <property type="entry name" value="TF_IF2_bacterial-like"/>
</dbReference>
<dbReference type="InterPro" id="IPR015760">
    <property type="entry name" value="TIF_IF2"/>
</dbReference>
<dbReference type="InterPro" id="IPR044145">
    <property type="entry name" value="IF2_II"/>
</dbReference>
<dbReference type="GO" id="GO:0005829">
    <property type="term" value="C:cytosol"/>
    <property type="evidence" value="ECO:0007669"/>
    <property type="project" value="TreeGrafter"/>
</dbReference>
<comment type="subcellular location">
    <subcellularLocation>
        <location evidence="8">Cytoplasm</location>
    </subcellularLocation>
</comment>
<evidence type="ECO:0000256" key="10">
    <source>
        <dbReference type="SAM" id="MobiDB-lite"/>
    </source>
</evidence>
<evidence type="ECO:0000256" key="2">
    <source>
        <dbReference type="ARBA" id="ARBA00020675"/>
    </source>
</evidence>
<evidence type="ECO:0000256" key="9">
    <source>
        <dbReference type="RuleBase" id="RU000644"/>
    </source>
</evidence>
<organism evidence="12 13">
    <name type="scientific">Microbacterium foliorum</name>
    <dbReference type="NCBI Taxonomy" id="104336"/>
    <lineage>
        <taxon>Bacteria</taxon>
        <taxon>Bacillati</taxon>
        <taxon>Actinomycetota</taxon>
        <taxon>Actinomycetes</taxon>
        <taxon>Micrococcales</taxon>
        <taxon>Microbacteriaceae</taxon>
        <taxon>Microbacterium</taxon>
    </lineage>
</organism>
<dbReference type="FunFam" id="3.40.50.10050:FF:000001">
    <property type="entry name" value="Translation initiation factor IF-2"/>
    <property type="match status" value="1"/>
</dbReference>
<feature type="compositionally biased region" description="Gly residues" evidence="10">
    <location>
        <begin position="253"/>
        <end position="302"/>
    </location>
</feature>
<evidence type="ECO:0000256" key="3">
    <source>
        <dbReference type="ARBA" id="ARBA00022540"/>
    </source>
</evidence>
<evidence type="ECO:0000256" key="8">
    <source>
        <dbReference type="HAMAP-Rule" id="MF_00100"/>
    </source>
</evidence>
<dbReference type="SUPFAM" id="SSF50447">
    <property type="entry name" value="Translation proteins"/>
    <property type="match status" value="2"/>
</dbReference>
<reference evidence="12 13" key="1">
    <citation type="submission" date="2019-06" db="EMBL/GenBank/DDBJ databases">
        <title>Complete genome of Microbacterium foliorum M2.</title>
        <authorList>
            <person name="Cao G."/>
        </authorList>
    </citation>
    <scope>NUCLEOTIDE SEQUENCE [LARGE SCALE GENOMIC DNA]</scope>
    <source>
        <strain evidence="12 13">M2</strain>
    </source>
</reference>
<comment type="caution">
    <text evidence="8">Lacks conserved residue(s) required for the propagation of feature annotation.</text>
</comment>
<feature type="domain" description="Tr-type G" evidence="11">
    <location>
        <begin position="434"/>
        <end position="608"/>
    </location>
</feature>
<dbReference type="Gene3D" id="3.40.50.300">
    <property type="entry name" value="P-loop containing nucleotide triphosphate hydrolases"/>
    <property type="match status" value="1"/>
</dbReference>
<dbReference type="PANTHER" id="PTHR43381">
    <property type="entry name" value="TRANSLATION INITIATION FACTOR IF-2-RELATED"/>
    <property type="match status" value="1"/>
</dbReference>
<evidence type="ECO:0000256" key="1">
    <source>
        <dbReference type="ARBA" id="ARBA00007733"/>
    </source>
</evidence>
<feature type="compositionally biased region" description="Low complexity" evidence="10">
    <location>
        <begin position="119"/>
        <end position="171"/>
    </location>
</feature>
<dbReference type="FunFam" id="2.40.30.10:FF:000008">
    <property type="entry name" value="Translation initiation factor IF-2"/>
    <property type="match status" value="1"/>
</dbReference>
<dbReference type="GO" id="GO:0003743">
    <property type="term" value="F:translation initiation factor activity"/>
    <property type="evidence" value="ECO:0007669"/>
    <property type="project" value="UniProtKB-UniRule"/>
</dbReference>
<feature type="compositionally biased region" description="Pro residues" evidence="10">
    <location>
        <begin position="203"/>
        <end position="233"/>
    </location>
</feature>
<keyword evidence="6 8" id="KW-0342">GTP-binding</keyword>
<dbReference type="RefSeq" id="WP_140036814.1">
    <property type="nucleotide sequence ID" value="NZ_CP041040.1"/>
</dbReference>
<dbReference type="InterPro" id="IPR023115">
    <property type="entry name" value="TIF_IF2_dom3"/>
</dbReference>
<proteinExistence type="inferred from homology"/>
<evidence type="ECO:0000259" key="11">
    <source>
        <dbReference type="PROSITE" id="PS51722"/>
    </source>
</evidence>
<keyword evidence="3 8" id="KW-0396">Initiation factor</keyword>
<keyword evidence="5 8" id="KW-0648">Protein biosynthesis</keyword>
<dbReference type="Pfam" id="PF04760">
    <property type="entry name" value="IF2_N"/>
    <property type="match status" value="1"/>
</dbReference>
<dbReference type="Proteomes" id="UP000316125">
    <property type="component" value="Chromosome"/>
</dbReference>
<name>A0A4Y5YNZ5_9MICO</name>
<dbReference type="CDD" id="cd03692">
    <property type="entry name" value="mtIF2_IVc"/>
    <property type="match status" value="1"/>
</dbReference>
<dbReference type="Pfam" id="PF11987">
    <property type="entry name" value="IF-2"/>
    <property type="match status" value="1"/>
</dbReference>
<dbReference type="Gene3D" id="1.10.10.2480">
    <property type="match status" value="1"/>
</dbReference>
<dbReference type="InterPro" id="IPR036925">
    <property type="entry name" value="TIF_IF2_dom3_sf"/>
</dbReference>
<dbReference type="GO" id="GO:0003924">
    <property type="term" value="F:GTPase activity"/>
    <property type="evidence" value="ECO:0007669"/>
    <property type="project" value="UniProtKB-UniRule"/>
</dbReference>
<dbReference type="PANTHER" id="PTHR43381:SF5">
    <property type="entry name" value="TR-TYPE G DOMAIN-CONTAINING PROTEIN"/>
    <property type="match status" value="1"/>
</dbReference>
<dbReference type="HAMAP" id="MF_00100_B">
    <property type="entry name" value="IF_2_B"/>
    <property type="match status" value="1"/>
</dbReference>
<feature type="compositionally biased region" description="Gly residues" evidence="10">
    <location>
        <begin position="235"/>
        <end position="244"/>
    </location>
</feature>
<comment type="function">
    <text evidence="7 8 9">One of the essential components for the initiation of protein synthesis. Protects formylmethionyl-tRNA from spontaneous hydrolysis and promotes its binding to the 30S ribosomal subunits. Also involved in the hydrolysis of GTP during the formation of the 70S ribosomal complex.</text>
</comment>
<dbReference type="Gene3D" id="2.40.30.10">
    <property type="entry name" value="Translation factors"/>
    <property type="match status" value="2"/>
</dbReference>
<dbReference type="NCBIfam" id="TIGR00487">
    <property type="entry name" value="IF-2"/>
    <property type="match status" value="1"/>
</dbReference>
<evidence type="ECO:0000256" key="7">
    <source>
        <dbReference type="ARBA" id="ARBA00025162"/>
    </source>
</evidence>
<feature type="binding site" evidence="8">
    <location>
        <begin position="443"/>
        <end position="450"/>
    </location>
    <ligand>
        <name>GTP</name>
        <dbReference type="ChEBI" id="CHEBI:37565"/>
    </ligand>
</feature>
<dbReference type="InterPro" id="IPR005225">
    <property type="entry name" value="Small_GTP-bd"/>
</dbReference>
<feature type="compositionally biased region" description="Pro residues" evidence="10">
    <location>
        <begin position="104"/>
        <end position="118"/>
    </location>
</feature>
<comment type="similarity">
    <text evidence="1 8 9">Belongs to the TRAFAC class translation factor GTPase superfamily. Classic translation factor GTPase family. IF-2 subfamily.</text>
</comment>
<feature type="binding site" evidence="8">
    <location>
        <begin position="547"/>
        <end position="550"/>
    </location>
    <ligand>
        <name>GTP</name>
        <dbReference type="ChEBI" id="CHEBI:37565"/>
    </ligand>
</feature>
<dbReference type="Gene3D" id="3.40.50.10050">
    <property type="entry name" value="Translation initiation factor IF- 2, domain 3"/>
    <property type="match status" value="1"/>
</dbReference>
<evidence type="ECO:0000256" key="4">
    <source>
        <dbReference type="ARBA" id="ARBA00022741"/>
    </source>
</evidence>
<dbReference type="Pfam" id="PF22042">
    <property type="entry name" value="EF-G_D2"/>
    <property type="match status" value="1"/>
</dbReference>
<dbReference type="PRINTS" id="PR00315">
    <property type="entry name" value="ELONGATNFCT"/>
</dbReference>
<dbReference type="InterPro" id="IPR027417">
    <property type="entry name" value="P-loop_NTPase"/>
</dbReference>
<feature type="compositionally biased region" description="Low complexity" evidence="10">
    <location>
        <begin position="58"/>
        <end position="102"/>
    </location>
</feature>
<feature type="binding site" evidence="8">
    <location>
        <begin position="493"/>
        <end position="497"/>
    </location>
    <ligand>
        <name>GTP</name>
        <dbReference type="ChEBI" id="CHEBI:37565"/>
    </ligand>
</feature>
<dbReference type="InterPro" id="IPR009000">
    <property type="entry name" value="Transl_B-barrel_sf"/>
</dbReference>
<dbReference type="CDD" id="cd01887">
    <property type="entry name" value="IF2_eIF5B"/>
    <property type="match status" value="1"/>
</dbReference>
<evidence type="ECO:0000256" key="5">
    <source>
        <dbReference type="ARBA" id="ARBA00022917"/>
    </source>
</evidence>
<gene>
    <name evidence="8 12" type="primary">infB</name>
    <name evidence="12" type="ORF">FIV50_07035</name>
</gene>
<feature type="region of interest" description="Disordered" evidence="10">
    <location>
        <begin position="55"/>
        <end position="318"/>
    </location>
</feature>
<evidence type="ECO:0000313" key="13">
    <source>
        <dbReference type="Proteomes" id="UP000316125"/>
    </source>
</evidence>
<evidence type="ECO:0000256" key="6">
    <source>
        <dbReference type="ARBA" id="ARBA00023134"/>
    </source>
</evidence>
<dbReference type="AlphaFoldDB" id="A0A4Y5YNZ5"/>
<dbReference type="InterPro" id="IPR006847">
    <property type="entry name" value="IF2_N"/>
</dbReference>
<dbReference type="InterPro" id="IPR000795">
    <property type="entry name" value="T_Tr_GTP-bd_dom"/>
</dbReference>
<dbReference type="PROSITE" id="PS51722">
    <property type="entry name" value="G_TR_2"/>
    <property type="match status" value="1"/>
</dbReference>
<dbReference type="OrthoDB" id="9811804at2"/>
<dbReference type="FunFam" id="3.40.50.300:FF:000019">
    <property type="entry name" value="Translation initiation factor IF-2"/>
    <property type="match status" value="1"/>
</dbReference>
<dbReference type="SUPFAM" id="SSF52540">
    <property type="entry name" value="P-loop containing nucleoside triphosphate hydrolases"/>
    <property type="match status" value="1"/>
</dbReference>
<dbReference type="Pfam" id="PF00009">
    <property type="entry name" value="GTP_EFTU"/>
    <property type="match status" value="1"/>
</dbReference>
<protein>
    <recommendedName>
        <fullName evidence="2 8">Translation initiation factor IF-2</fullName>
    </recommendedName>
</protein>
<dbReference type="EMBL" id="CP041040">
    <property type="protein sequence ID" value="QDE34561.1"/>
    <property type="molecule type" value="Genomic_DNA"/>
</dbReference>
<evidence type="ECO:0000313" key="12">
    <source>
        <dbReference type="EMBL" id="QDE34561.1"/>
    </source>
</evidence>
<dbReference type="CDD" id="cd03702">
    <property type="entry name" value="IF2_mtIF2_II"/>
    <property type="match status" value="1"/>
</dbReference>
<feature type="compositionally biased region" description="Basic residues" evidence="10">
    <location>
        <begin position="303"/>
        <end position="314"/>
    </location>
</feature>
<dbReference type="NCBIfam" id="TIGR00231">
    <property type="entry name" value="small_GTP"/>
    <property type="match status" value="1"/>
</dbReference>
<accession>A0A4Y5YNZ5</accession>
<keyword evidence="8" id="KW-0963">Cytoplasm</keyword>
<dbReference type="InterPro" id="IPR053905">
    <property type="entry name" value="EF-G-like_DII"/>
</dbReference>
<sequence>MAGKPRVHEIAAELGVDSKIALAKLKELGEFVKSPSSTIEPPVARKLRAAIESDASLKASADAAPAAAKPGAAKPGAAKPGAAKTDAATPGAAKPGAAKTGGPTPGPKPGPKPAPAPEEPVAAPAPEAPAPAAEAPAETTASAEAAPGSAAPKSNDGGAPKPGAPRPGNNPFSSAQGMGQRPAGPRPGNNPFASAQGMGQRPSPTPGNIPRPQAPRPGAPRPGAPRPGSPRPGAPRGGQGGRPGGAPFQQRPGGPGRPGGAGGPGAGPGARPGGGFAGRPGGGGGRGRGPGGGTAGAFGKGGGKSKQRKSRRAKRQEFEMRSAPVVGGVNVTRGNGEIIRMRRGASIADFADKIETLTGYTVQPGTLVTILFNLGEMATATESLDEATFEVLGEELGYKIQMVSPEDEDKELLEGFGLNLEQELEEESEDDLEIRPPVVTVMGHVDHGKTRLLDAIRQTNVIDGEAGGITQHIGAYQVWTEHDGIERAITFIDTPGHEAFTAMRARGAQVTDLAILVVAADDGIMPQTVEALNHAQAANVPIVVAVNKVDKPDANPAKVRQQLTEYGLVAEEYGGDVLFVDVSARANTGIQELLDAVLLTADAGLDLTANPNKAARGVAIEAKLDKGRGSIATVLIQSGTLRIGDAIVAGTAYGRVRAMADENGEQVLEAYPSRPVQVQGLNSVPRAGDVFIVTEEDRMARQIAEKREAVERNAQLAKARKRISLEDFTRALEEGKVESLNLIIKGDVSGAVEALEESLLKIEVDDSVQLRIIHRGVGAITESDVNLATIDNAIIVGFNVRPDTKARERAQREGVDIRFYSVIYNAIDEVESSLKGMLKPEYEEVQSGVAEIREVFRSSKFGNIAGVIVRSGTITRNAKARVIRDGVVVADGLAIESLRRFKDDVTEVRTDYEAGIGLGKFNDIQIGDEIETTELIEKPRG</sequence>
<keyword evidence="4 8" id="KW-0547">Nucleotide-binding</keyword>